<name>A0A511ARD5_9LACT</name>
<protein>
    <recommendedName>
        <fullName evidence="5">Lipoprotein</fullName>
    </recommendedName>
</protein>
<comment type="caution">
    <text evidence="3">The sequence shown here is derived from an EMBL/GenBank/DDBJ whole genome shotgun (WGS) entry which is preliminary data.</text>
</comment>
<reference evidence="3 4" key="1">
    <citation type="submission" date="2019-07" db="EMBL/GenBank/DDBJ databases">
        <title>Whole genome shotgun sequence of Alkalibacterium kapii NBRC 103247.</title>
        <authorList>
            <person name="Hosoyama A."/>
            <person name="Uohara A."/>
            <person name="Ohji S."/>
            <person name="Ichikawa N."/>
        </authorList>
    </citation>
    <scope>NUCLEOTIDE SEQUENCE [LARGE SCALE GENOMIC DNA]</scope>
    <source>
        <strain evidence="3 4">NBRC 103247</strain>
    </source>
</reference>
<keyword evidence="4" id="KW-1185">Reference proteome</keyword>
<evidence type="ECO:0008006" key="5">
    <source>
        <dbReference type="Google" id="ProtNLM"/>
    </source>
</evidence>
<gene>
    <name evidence="3" type="ORF">AKA01nite_03820</name>
</gene>
<feature type="chain" id="PRO_5038700002" description="Lipoprotein" evidence="2">
    <location>
        <begin position="20"/>
        <end position="71"/>
    </location>
</feature>
<feature type="signal peptide" evidence="2">
    <location>
        <begin position="1"/>
        <end position="19"/>
    </location>
</feature>
<sequence length="71" mass="7935">MPEKKKLLMCGMLSLIILAGCTNTQPDSSNNLDETSTKNNSTISDEAIEEFEEKLKDLILIIKHITLSLKK</sequence>
<evidence type="ECO:0000313" key="3">
    <source>
        <dbReference type="EMBL" id="GEK90760.1"/>
    </source>
</evidence>
<proteinExistence type="predicted"/>
<dbReference type="RefSeq" id="WP_146923242.1">
    <property type="nucleotide sequence ID" value="NZ_BJUY01000003.1"/>
</dbReference>
<dbReference type="PROSITE" id="PS51257">
    <property type="entry name" value="PROKAR_LIPOPROTEIN"/>
    <property type="match status" value="1"/>
</dbReference>
<dbReference type="AlphaFoldDB" id="A0A511ARD5"/>
<keyword evidence="2" id="KW-0732">Signal</keyword>
<evidence type="ECO:0000313" key="4">
    <source>
        <dbReference type="Proteomes" id="UP000321662"/>
    </source>
</evidence>
<evidence type="ECO:0000256" key="1">
    <source>
        <dbReference type="SAM" id="MobiDB-lite"/>
    </source>
</evidence>
<feature type="region of interest" description="Disordered" evidence="1">
    <location>
        <begin position="23"/>
        <end position="43"/>
    </location>
</feature>
<accession>A0A511ARD5</accession>
<evidence type="ECO:0000256" key="2">
    <source>
        <dbReference type="SAM" id="SignalP"/>
    </source>
</evidence>
<dbReference type="Proteomes" id="UP000321662">
    <property type="component" value="Unassembled WGS sequence"/>
</dbReference>
<dbReference type="EMBL" id="BJUY01000003">
    <property type="protein sequence ID" value="GEK90760.1"/>
    <property type="molecule type" value="Genomic_DNA"/>
</dbReference>
<organism evidence="3 4">
    <name type="scientific">Alkalibacterium kapii</name>
    <dbReference type="NCBI Taxonomy" id="426704"/>
    <lineage>
        <taxon>Bacteria</taxon>
        <taxon>Bacillati</taxon>
        <taxon>Bacillota</taxon>
        <taxon>Bacilli</taxon>
        <taxon>Lactobacillales</taxon>
        <taxon>Carnobacteriaceae</taxon>
        <taxon>Alkalibacterium</taxon>
    </lineage>
</organism>